<keyword evidence="4 9" id="KW-0067">ATP-binding</keyword>
<dbReference type="PROSITE" id="PS50893">
    <property type="entry name" value="ABC_TRANSPORTER_2"/>
    <property type="match status" value="1"/>
</dbReference>
<gene>
    <name evidence="9" type="ORF">EXJ73_19330</name>
</gene>
<sequence>MKLSLQGLSARHATARHGAADVLAGIGLDVAAGEQLAVIGPSGAGKTTLLEVLACARPPSAGALRVDGSDPWGLPARALQRLRGRLILLPQVPPLPPRQRVVTAVLAGRLPGWSLWTALRSLFYPVDIPAADAALEVFELGDKLFERVDRLSGGERQRVGLARALVAPAGLWLVDEPLSALDPVRAQRAVSALVSEAAARGVTLVATLHQVDAALAHFPRIVGLRDGRLAFDLPSADVTPELLARLYAQHEDELHGGAAPPHETPAAPAPVAMQCR</sequence>
<comment type="function">
    <text evidence="6">Part of the ABC transporter complex HmuTUV involved in hemin import. Responsible for energy coupling to the transport system.</text>
</comment>
<name>A0A9X4LK05_9BURK</name>
<organism evidence="9 10">
    <name type="scientific">Pelomonas aquatica</name>
    <dbReference type="NCBI Taxonomy" id="431058"/>
    <lineage>
        <taxon>Bacteria</taxon>
        <taxon>Pseudomonadati</taxon>
        <taxon>Pseudomonadota</taxon>
        <taxon>Betaproteobacteria</taxon>
        <taxon>Burkholderiales</taxon>
        <taxon>Sphaerotilaceae</taxon>
        <taxon>Roseateles</taxon>
    </lineage>
</organism>
<evidence type="ECO:0000256" key="2">
    <source>
        <dbReference type="ARBA" id="ARBA00022475"/>
    </source>
</evidence>
<dbReference type="Pfam" id="PF00005">
    <property type="entry name" value="ABC_tran"/>
    <property type="match status" value="1"/>
</dbReference>
<dbReference type="AlphaFoldDB" id="A0A9X4LK05"/>
<feature type="domain" description="ABC transporter" evidence="8">
    <location>
        <begin position="3"/>
        <end position="251"/>
    </location>
</feature>
<feature type="region of interest" description="Disordered" evidence="7">
    <location>
        <begin position="254"/>
        <end position="276"/>
    </location>
</feature>
<keyword evidence="5" id="KW-1278">Translocase</keyword>
<feature type="compositionally biased region" description="Low complexity" evidence="7">
    <location>
        <begin position="258"/>
        <end position="276"/>
    </location>
</feature>
<comment type="caution">
    <text evidence="9">The sequence shown here is derived from an EMBL/GenBank/DDBJ whole genome shotgun (WGS) entry which is preliminary data.</text>
</comment>
<accession>A0A9X4LK05</accession>
<dbReference type="SUPFAM" id="SSF52540">
    <property type="entry name" value="P-loop containing nucleoside triphosphate hydrolases"/>
    <property type="match status" value="1"/>
</dbReference>
<dbReference type="GO" id="GO:0016887">
    <property type="term" value="F:ATP hydrolysis activity"/>
    <property type="evidence" value="ECO:0007669"/>
    <property type="project" value="InterPro"/>
</dbReference>
<dbReference type="EMBL" id="SGUG01000037">
    <property type="protein sequence ID" value="MDG0864618.1"/>
    <property type="molecule type" value="Genomic_DNA"/>
</dbReference>
<evidence type="ECO:0000256" key="6">
    <source>
        <dbReference type="ARBA" id="ARBA00037066"/>
    </source>
</evidence>
<dbReference type="Proteomes" id="UP001152766">
    <property type="component" value="Unassembled WGS sequence"/>
</dbReference>
<protein>
    <submittedName>
        <fullName evidence="9">ATP-binding cassette domain-containing protein</fullName>
    </submittedName>
</protein>
<keyword evidence="2" id="KW-0472">Membrane</keyword>
<evidence type="ECO:0000256" key="5">
    <source>
        <dbReference type="ARBA" id="ARBA00022967"/>
    </source>
</evidence>
<dbReference type="InterPro" id="IPR003593">
    <property type="entry name" value="AAA+_ATPase"/>
</dbReference>
<evidence type="ECO:0000256" key="1">
    <source>
        <dbReference type="ARBA" id="ARBA00022448"/>
    </source>
</evidence>
<proteinExistence type="predicted"/>
<dbReference type="SMART" id="SM00382">
    <property type="entry name" value="AAA"/>
    <property type="match status" value="1"/>
</dbReference>
<evidence type="ECO:0000256" key="4">
    <source>
        <dbReference type="ARBA" id="ARBA00022840"/>
    </source>
</evidence>
<dbReference type="Gene3D" id="3.40.50.300">
    <property type="entry name" value="P-loop containing nucleotide triphosphate hydrolases"/>
    <property type="match status" value="1"/>
</dbReference>
<keyword evidence="2" id="KW-1003">Cell membrane</keyword>
<keyword evidence="1" id="KW-0813">Transport</keyword>
<dbReference type="PROSITE" id="PS00211">
    <property type="entry name" value="ABC_TRANSPORTER_1"/>
    <property type="match status" value="1"/>
</dbReference>
<evidence type="ECO:0000256" key="3">
    <source>
        <dbReference type="ARBA" id="ARBA00022741"/>
    </source>
</evidence>
<dbReference type="RefSeq" id="WP_268153137.1">
    <property type="nucleotide sequence ID" value="NZ_JAPPUW010000019.1"/>
</dbReference>
<keyword evidence="10" id="KW-1185">Reference proteome</keyword>
<dbReference type="InterPro" id="IPR017871">
    <property type="entry name" value="ABC_transporter-like_CS"/>
</dbReference>
<evidence type="ECO:0000313" key="10">
    <source>
        <dbReference type="Proteomes" id="UP001152766"/>
    </source>
</evidence>
<dbReference type="PANTHER" id="PTHR42794">
    <property type="entry name" value="HEMIN IMPORT ATP-BINDING PROTEIN HMUV"/>
    <property type="match status" value="1"/>
</dbReference>
<dbReference type="GO" id="GO:0005524">
    <property type="term" value="F:ATP binding"/>
    <property type="evidence" value="ECO:0007669"/>
    <property type="project" value="UniProtKB-KW"/>
</dbReference>
<evidence type="ECO:0000259" key="8">
    <source>
        <dbReference type="PROSITE" id="PS50893"/>
    </source>
</evidence>
<evidence type="ECO:0000313" key="9">
    <source>
        <dbReference type="EMBL" id="MDG0864618.1"/>
    </source>
</evidence>
<dbReference type="PANTHER" id="PTHR42794:SF1">
    <property type="entry name" value="HEMIN IMPORT ATP-BINDING PROTEIN HMUV"/>
    <property type="match status" value="1"/>
</dbReference>
<reference evidence="9" key="1">
    <citation type="submission" date="2019-02" db="EMBL/GenBank/DDBJ databases">
        <title>Draft genome of the type strain Pelomonas aquatica CCUG 52575T.</title>
        <authorList>
            <person name="Gomila M."/>
            <person name="Lalucat J."/>
        </authorList>
    </citation>
    <scope>NUCLEOTIDE SEQUENCE</scope>
    <source>
        <strain evidence="9">CCUG 52575</strain>
    </source>
</reference>
<dbReference type="InterPro" id="IPR003439">
    <property type="entry name" value="ABC_transporter-like_ATP-bd"/>
</dbReference>
<dbReference type="InterPro" id="IPR027417">
    <property type="entry name" value="P-loop_NTPase"/>
</dbReference>
<keyword evidence="3" id="KW-0547">Nucleotide-binding</keyword>
<evidence type="ECO:0000256" key="7">
    <source>
        <dbReference type="SAM" id="MobiDB-lite"/>
    </source>
</evidence>